<dbReference type="EMBL" id="BPQB01000057">
    <property type="protein sequence ID" value="GJE96194.1"/>
    <property type="molecule type" value="Genomic_DNA"/>
</dbReference>
<organism evidence="1 2">
    <name type="scientific">Phanerochaete sordida</name>
    <dbReference type="NCBI Taxonomy" id="48140"/>
    <lineage>
        <taxon>Eukaryota</taxon>
        <taxon>Fungi</taxon>
        <taxon>Dikarya</taxon>
        <taxon>Basidiomycota</taxon>
        <taxon>Agaricomycotina</taxon>
        <taxon>Agaricomycetes</taxon>
        <taxon>Polyporales</taxon>
        <taxon>Phanerochaetaceae</taxon>
        <taxon>Phanerochaete</taxon>
    </lineage>
</organism>
<dbReference type="AlphaFoldDB" id="A0A9P3GL01"/>
<evidence type="ECO:0000313" key="2">
    <source>
        <dbReference type="Proteomes" id="UP000703269"/>
    </source>
</evidence>
<proteinExistence type="predicted"/>
<keyword evidence="2" id="KW-1185">Reference proteome</keyword>
<protein>
    <submittedName>
        <fullName evidence="1">Uncharacterized protein</fullName>
    </submittedName>
</protein>
<gene>
    <name evidence="1" type="ORF">PsYK624_123870</name>
</gene>
<reference evidence="1 2" key="1">
    <citation type="submission" date="2021-08" db="EMBL/GenBank/DDBJ databases">
        <title>Draft Genome Sequence of Phanerochaete sordida strain YK-624.</title>
        <authorList>
            <person name="Mori T."/>
            <person name="Dohra H."/>
            <person name="Suzuki T."/>
            <person name="Kawagishi H."/>
            <person name="Hirai H."/>
        </authorList>
    </citation>
    <scope>NUCLEOTIDE SEQUENCE [LARGE SCALE GENOMIC DNA]</scope>
    <source>
        <strain evidence="1 2">YK-624</strain>
    </source>
</reference>
<dbReference type="Proteomes" id="UP000703269">
    <property type="component" value="Unassembled WGS sequence"/>
</dbReference>
<name>A0A9P3GL01_9APHY</name>
<evidence type="ECO:0000313" key="1">
    <source>
        <dbReference type="EMBL" id="GJE96194.1"/>
    </source>
</evidence>
<accession>A0A9P3GL01</accession>
<comment type="caution">
    <text evidence="1">The sequence shown here is derived from an EMBL/GenBank/DDBJ whole genome shotgun (WGS) entry which is preliminary data.</text>
</comment>
<sequence>MSRLENEKTVYEWFWTVRPRPVDAALALSFHSSLPFTTSTDLYTDSFPNIATISNTTTGTLLIRPRRTDVLVCARARTRTMKVGGIVTSTSPAPSFPVLMPLCFTAALRLQPS</sequence>